<dbReference type="InterPro" id="IPR024371">
    <property type="entry name" value="AcetylCoA_trans_1-like"/>
</dbReference>
<keyword evidence="3 5" id="KW-1133">Transmembrane helix</keyword>
<evidence type="ECO:0000256" key="1">
    <source>
        <dbReference type="ARBA" id="ARBA00004141"/>
    </source>
</evidence>
<dbReference type="GO" id="GO:0008521">
    <property type="term" value="F:acetyl-CoA transmembrane transporter activity"/>
    <property type="evidence" value="ECO:0007669"/>
    <property type="project" value="InterPro"/>
</dbReference>
<dbReference type="SUPFAM" id="SSF103473">
    <property type="entry name" value="MFS general substrate transporter"/>
    <property type="match status" value="1"/>
</dbReference>
<name>A0AAV8WA32_9CUCU</name>
<dbReference type="Pfam" id="PF13000">
    <property type="entry name" value="Acatn"/>
    <property type="match status" value="2"/>
</dbReference>
<gene>
    <name evidence="6" type="ORF">NQ315_001643</name>
</gene>
<dbReference type="InterPro" id="IPR036259">
    <property type="entry name" value="MFS_trans_sf"/>
</dbReference>
<proteinExistence type="predicted"/>
<dbReference type="Proteomes" id="UP001159042">
    <property type="component" value="Unassembled WGS sequence"/>
</dbReference>
<dbReference type="FunFam" id="1.20.1250.20:FF:000695">
    <property type="entry name" value="Predicted protein"/>
    <property type="match status" value="1"/>
</dbReference>
<keyword evidence="2 5" id="KW-0812">Transmembrane</keyword>
<organism evidence="6 7">
    <name type="scientific">Exocentrus adspersus</name>
    <dbReference type="NCBI Taxonomy" id="1586481"/>
    <lineage>
        <taxon>Eukaryota</taxon>
        <taxon>Metazoa</taxon>
        <taxon>Ecdysozoa</taxon>
        <taxon>Arthropoda</taxon>
        <taxon>Hexapoda</taxon>
        <taxon>Insecta</taxon>
        <taxon>Pterygota</taxon>
        <taxon>Neoptera</taxon>
        <taxon>Endopterygota</taxon>
        <taxon>Coleoptera</taxon>
        <taxon>Polyphaga</taxon>
        <taxon>Cucujiformia</taxon>
        <taxon>Chrysomeloidea</taxon>
        <taxon>Cerambycidae</taxon>
        <taxon>Lamiinae</taxon>
        <taxon>Acanthocinini</taxon>
        <taxon>Exocentrus</taxon>
    </lineage>
</organism>
<feature type="transmembrane region" description="Helical" evidence="5">
    <location>
        <begin position="388"/>
        <end position="416"/>
    </location>
</feature>
<dbReference type="GO" id="GO:0035348">
    <property type="term" value="P:acetyl-CoA transmembrane transport"/>
    <property type="evidence" value="ECO:0007669"/>
    <property type="project" value="InterPro"/>
</dbReference>
<dbReference type="EMBL" id="JANEYG010000005">
    <property type="protein sequence ID" value="KAJ8923091.1"/>
    <property type="molecule type" value="Genomic_DNA"/>
</dbReference>
<keyword evidence="4 5" id="KW-0472">Membrane</keyword>
<evidence type="ECO:0008006" key="8">
    <source>
        <dbReference type="Google" id="ProtNLM"/>
    </source>
</evidence>
<evidence type="ECO:0000256" key="3">
    <source>
        <dbReference type="ARBA" id="ARBA00022989"/>
    </source>
</evidence>
<protein>
    <recommendedName>
        <fullName evidence="8">Acetyl-coenzyme A transporter 1</fullName>
    </recommendedName>
</protein>
<evidence type="ECO:0000256" key="5">
    <source>
        <dbReference type="SAM" id="Phobius"/>
    </source>
</evidence>
<feature type="transmembrane region" description="Helical" evidence="5">
    <location>
        <begin position="235"/>
        <end position="253"/>
    </location>
</feature>
<keyword evidence="7" id="KW-1185">Reference proteome</keyword>
<dbReference type="GO" id="GO:0016020">
    <property type="term" value="C:membrane"/>
    <property type="evidence" value="ECO:0007669"/>
    <property type="project" value="UniProtKB-SubCell"/>
</dbReference>
<dbReference type="Gene3D" id="1.20.1250.20">
    <property type="entry name" value="MFS general substrate transporter like domains"/>
    <property type="match status" value="1"/>
</dbReference>
<feature type="transmembrane region" description="Helical" evidence="5">
    <location>
        <begin position="125"/>
        <end position="142"/>
    </location>
</feature>
<feature type="transmembrane region" description="Helical" evidence="5">
    <location>
        <begin position="154"/>
        <end position="177"/>
    </location>
</feature>
<dbReference type="PANTHER" id="PTHR12778">
    <property type="entry name" value="SOLUTE CARRIER FAMILY 33 ACETYL-COA TRANSPORTER -RELATED"/>
    <property type="match status" value="1"/>
</dbReference>
<feature type="transmembrane region" description="Helical" evidence="5">
    <location>
        <begin position="95"/>
        <end position="113"/>
    </location>
</feature>
<evidence type="ECO:0000313" key="7">
    <source>
        <dbReference type="Proteomes" id="UP001159042"/>
    </source>
</evidence>
<comment type="caution">
    <text evidence="6">The sequence shown here is derived from an EMBL/GenBank/DDBJ whole genome shotgun (WGS) entry which is preliminary data.</text>
</comment>
<feature type="transmembrane region" description="Helical" evidence="5">
    <location>
        <begin position="322"/>
        <end position="341"/>
    </location>
</feature>
<reference evidence="6 7" key="1">
    <citation type="journal article" date="2023" name="Insect Mol. Biol.">
        <title>Genome sequencing provides insights into the evolution of gene families encoding plant cell wall-degrading enzymes in longhorned beetles.</title>
        <authorList>
            <person name="Shin N.R."/>
            <person name="Okamura Y."/>
            <person name="Kirsch R."/>
            <person name="Pauchet Y."/>
        </authorList>
    </citation>
    <scope>NUCLEOTIDE SEQUENCE [LARGE SCALE GENOMIC DNA]</scope>
    <source>
        <strain evidence="6">EAD_L_NR</strain>
    </source>
</reference>
<dbReference type="PANTHER" id="PTHR12778:SF9">
    <property type="entry name" value="ACETYL-COENZYME A TRANSPORTER 1"/>
    <property type="match status" value="1"/>
</dbReference>
<accession>A0AAV8WA32</accession>
<comment type="subcellular location">
    <subcellularLocation>
        <location evidence="1">Membrane</location>
        <topology evidence="1">Multi-pass membrane protein</topology>
    </subcellularLocation>
</comment>
<evidence type="ECO:0000256" key="2">
    <source>
        <dbReference type="ARBA" id="ARBA00022692"/>
    </source>
</evidence>
<sequence length="535" mass="59876">MSKFPVEITSIKTMNVKERRSRAKTSSSTMENGEYIQIIARSNVRGDEKNILLLFFLYTLQGIPLGLSAAIPMILQNRGVSYKQQAEFSFVSWPFSLKLLWAPLVDAIFSTRIGRRKTWLIPTQYLIGAFMLLLSSHVDQWLGGDGTAPNIEILTLLFFSLNFLAATQDIAVDGWALTMLKKHNVGHASTCNSVGQTTGYFLSYVLFMALESPTFCNQYLRSVPQKEGIVTLPGFLYFWGWVFLITTTLVALMKREVEPHDPDHMEVPDRDIKTAYSSLKEILKLRSVQTLVVILLTCKVGFSSTDSVMTLKLVESGIPKEKLGLIAVPLIPVQLALPLVIAKYTTGPRPLDIFLKAIPYRLIFGFVAALLVWITPTLVPNAAEGLPFLYVVLLIICYVLHQVCVYCMFVAIMAFFAKISDSSVGGTYMTLLNTVTNLGGNWPGILALYFVDPLTWKECRDGAESVDNYCRNALEKEACVSKGGKCVTTLDGFYIETVICSAIGILWLLWGSKKIQHVQSLDENAWKLNKRKRER</sequence>
<evidence type="ECO:0000313" key="6">
    <source>
        <dbReference type="EMBL" id="KAJ8923091.1"/>
    </source>
</evidence>
<feature type="transmembrane region" description="Helical" evidence="5">
    <location>
        <begin position="198"/>
        <end position="215"/>
    </location>
</feature>
<feature type="transmembrane region" description="Helical" evidence="5">
    <location>
        <begin position="492"/>
        <end position="510"/>
    </location>
</feature>
<dbReference type="AlphaFoldDB" id="A0AAV8WA32"/>
<dbReference type="InterPro" id="IPR004752">
    <property type="entry name" value="AmpG_permease/AT-1"/>
</dbReference>
<evidence type="ECO:0000256" key="4">
    <source>
        <dbReference type="ARBA" id="ARBA00023136"/>
    </source>
</evidence>
<feature type="transmembrane region" description="Helical" evidence="5">
    <location>
        <begin position="353"/>
        <end position="376"/>
    </location>
</feature>
<feature type="transmembrane region" description="Helical" evidence="5">
    <location>
        <begin position="51"/>
        <end position="75"/>
    </location>
</feature>